<evidence type="ECO:0000313" key="3">
    <source>
        <dbReference type="Proteomes" id="UP000650628"/>
    </source>
</evidence>
<reference evidence="2 3" key="1">
    <citation type="submission" date="2021-01" db="EMBL/GenBank/DDBJ databases">
        <title>Whole genome shotgun sequence of Planotetraspora mira NBRC 15435.</title>
        <authorList>
            <person name="Komaki H."/>
            <person name="Tamura T."/>
        </authorList>
    </citation>
    <scope>NUCLEOTIDE SEQUENCE [LARGE SCALE GENOMIC DNA]</scope>
    <source>
        <strain evidence="2 3">NBRC 15435</strain>
    </source>
</reference>
<keyword evidence="3" id="KW-1185">Reference proteome</keyword>
<dbReference type="EMBL" id="BOOO01000019">
    <property type="protein sequence ID" value="GII30248.1"/>
    <property type="molecule type" value="Genomic_DNA"/>
</dbReference>
<evidence type="ECO:0000256" key="1">
    <source>
        <dbReference type="SAM" id="MobiDB-lite"/>
    </source>
</evidence>
<proteinExistence type="predicted"/>
<sequence>MTKTLPLRRTTCAPGLSFKDLKDLRTFMAPPSVTHAPRDVQVTQTTSRPRPFPTDIGLSGPFPASYDREL</sequence>
<protein>
    <submittedName>
        <fullName evidence="2">Uncharacterized protein</fullName>
    </submittedName>
</protein>
<accession>A0A8J3TNF4</accession>
<name>A0A8J3TNF4_9ACTN</name>
<dbReference type="Proteomes" id="UP000650628">
    <property type="component" value="Unassembled WGS sequence"/>
</dbReference>
<feature type="region of interest" description="Disordered" evidence="1">
    <location>
        <begin position="30"/>
        <end position="70"/>
    </location>
</feature>
<gene>
    <name evidence="2" type="ORF">Pmi06nite_36900</name>
</gene>
<organism evidence="2 3">
    <name type="scientific">Planotetraspora mira</name>
    <dbReference type="NCBI Taxonomy" id="58121"/>
    <lineage>
        <taxon>Bacteria</taxon>
        <taxon>Bacillati</taxon>
        <taxon>Actinomycetota</taxon>
        <taxon>Actinomycetes</taxon>
        <taxon>Streptosporangiales</taxon>
        <taxon>Streptosporangiaceae</taxon>
        <taxon>Planotetraspora</taxon>
    </lineage>
</organism>
<dbReference type="AlphaFoldDB" id="A0A8J3TNF4"/>
<evidence type="ECO:0000313" key="2">
    <source>
        <dbReference type="EMBL" id="GII30248.1"/>
    </source>
</evidence>
<comment type="caution">
    <text evidence="2">The sequence shown here is derived from an EMBL/GenBank/DDBJ whole genome shotgun (WGS) entry which is preliminary data.</text>
</comment>